<comment type="caution">
    <text evidence="1">The sequence shown here is derived from an EMBL/GenBank/DDBJ whole genome shotgun (WGS) entry which is preliminary data.</text>
</comment>
<evidence type="ECO:0000313" key="2">
    <source>
        <dbReference type="Proteomes" id="UP001176961"/>
    </source>
</evidence>
<name>A0AA36M5X9_CYLNA</name>
<organism evidence="1 2">
    <name type="scientific">Cylicocyclus nassatus</name>
    <name type="common">Nematode worm</name>
    <dbReference type="NCBI Taxonomy" id="53992"/>
    <lineage>
        <taxon>Eukaryota</taxon>
        <taxon>Metazoa</taxon>
        <taxon>Ecdysozoa</taxon>
        <taxon>Nematoda</taxon>
        <taxon>Chromadorea</taxon>
        <taxon>Rhabditida</taxon>
        <taxon>Rhabditina</taxon>
        <taxon>Rhabditomorpha</taxon>
        <taxon>Strongyloidea</taxon>
        <taxon>Strongylidae</taxon>
        <taxon>Cylicocyclus</taxon>
    </lineage>
</organism>
<gene>
    <name evidence="1" type="ORF">CYNAS_LOCUS11209</name>
</gene>
<dbReference type="EMBL" id="CATQJL010000223">
    <property type="protein sequence ID" value="CAJ0599226.1"/>
    <property type="molecule type" value="Genomic_DNA"/>
</dbReference>
<proteinExistence type="predicted"/>
<dbReference type="Proteomes" id="UP001176961">
    <property type="component" value="Unassembled WGS sequence"/>
</dbReference>
<sequence length="70" mass="7901">MKAILILLIVVIAAAQFGHAYPTVTAEISEEAEFEETPEIAGDERSERTKRCAVICFKHGDHFHCLRRKC</sequence>
<accession>A0AA36M5X9</accession>
<keyword evidence="2" id="KW-1185">Reference proteome</keyword>
<reference evidence="1" key="1">
    <citation type="submission" date="2023-07" db="EMBL/GenBank/DDBJ databases">
        <authorList>
            <consortium name="CYATHOMIX"/>
        </authorList>
    </citation>
    <scope>NUCLEOTIDE SEQUENCE</scope>
    <source>
        <strain evidence="1">N/A</strain>
    </source>
</reference>
<protein>
    <submittedName>
        <fullName evidence="1">Uncharacterized protein</fullName>
    </submittedName>
</protein>
<dbReference type="AlphaFoldDB" id="A0AA36M5X9"/>
<evidence type="ECO:0000313" key="1">
    <source>
        <dbReference type="EMBL" id="CAJ0599226.1"/>
    </source>
</evidence>